<reference evidence="3" key="1">
    <citation type="submission" date="2013-09" db="EMBL/GenBank/DDBJ databases">
        <title>Corchorus olitorius genome sequencing.</title>
        <authorList>
            <person name="Alam M."/>
            <person name="Haque M.S."/>
            <person name="Islam M.S."/>
            <person name="Emdad E.M."/>
            <person name="Islam M.M."/>
            <person name="Ahmed B."/>
            <person name="Halim A."/>
            <person name="Hossen Q.M.M."/>
            <person name="Hossain M.Z."/>
            <person name="Ahmed R."/>
            <person name="Khan M.M."/>
            <person name="Islam R."/>
            <person name="Rashid M.M."/>
            <person name="Khan S.A."/>
            <person name="Rahman M.S."/>
            <person name="Alam M."/>
            <person name="Yahiya A.S."/>
            <person name="Khan M.S."/>
            <person name="Azam M.S."/>
            <person name="Haque T."/>
            <person name="Lashkar M.Z.H."/>
            <person name="Akhand A.I."/>
            <person name="Morshed G."/>
            <person name="Roy S."/>
            <person name="Uddin K.S."/>
            <person name="Rabeya T."/>
            <person name="Hossain A.S."/>
            <person name="Chowdhury A."/>
            <person name="Snigdha A.R."/>
            <person name="Mortoza M.S."/>
            <person name="Matin S.A."/>
            <person name="Hoque S.M.E."/>
            <person name="Islam M.K."/>
            <person name="Roy D.K."/>
            <person name="Haider R."/>
            <person name="Moosa M.M."/>
            <person name="Elias S.M."/>
            <person name="Hasan A.M."/>
            <person name="Jahan S."/>
            <person name="Shafiuddin M."/>
            <person name="Mahmood N."/>
            <person name="Shommy N.S."/>
        </authorList>
    </citation>
    <scope>NUCLEOTIDE SEQUENCE [LARGE SCALE GENOMIC DNA]</scope>
    <source>
        <strain evidence="3">cv. O-4</strain>
    </source>
</reference>
<feature type="compositionally biased region" description="Polar residues" evidence="1">
    <location>
        <begin position="71"/>
        <end position="83"/>
    </location>
</feature>
<dbReference type="EMBL" id="AWUE01015160">
    <property type="protein sequence ID" value="OMO99301.1"/>
    <property type="molecule type" value="Genomic_DNA"/>
</dbReference>
<organism evidence="2 3">
    <name type="scientific">Corchorus olitorius</name>
    <dbReference type="NCBI Taxonomy" id="93759"/>
    <lineage>
        <taxon>Eukaryota</taxon>
        <taxon>Viridiplantae</taxon>
        <taxon>Streptophyta</taxon>
        <taxon>Embryophyta</taxon>
        <taxon>Tracheophyta</taxon>
        <taxon>Spermatophyta</taxon>
        <taxon>Magnoliopsida</taxon>
        <taxon>eudicotyledons</taxon>
        <taxon>Gunneridae</taxon>
        <taxon>Pentapetalae</taxon>
        <taxon>rosids</taxon>
        <taxon>malvids</taxon>
        <taxon>Malvales</taxon>
        <taxon>Malvaceae</taxon>
        <taxon>Grewioideae</taxon>
        <taxon>Apeibeae</taxon>
        <taxon>Corchorus</taxon>
    </lineage>
</organism>
<evidence type="ECO:0000313" key="2">
    <source>
        <dbReference type="EMBL" id="OMO99301.1"/>
    </source>
</evidence>
<proteinExistence type="predicted"/>
<keyword evidence="3" id="KW-1185">Reference proteome</keyword>
<protein>
    <submittedName>
        <fullName evidence="2">Uncharacterized protein</fullName>
    </submittedName>
</protein>
<comment type="caution">
    <text evidence="2">The sequence shown here is derived from an EMBL/GenBank/DDBJ whole genome shotgun (WGS) entry which is preliminary data.</text>
</comment>
<evidence type="ECO:0000313" key="3">
    <source>
        <dbReference type="Proteomes" id="UP000187203"/>
    </source>
</evidence>
<feature type="compositionally biased region" description="Polar residues" evidence="1">
    <location>
        <begin position="19"/>
        <end position="29"/>
    </location>
</feature>
<evidence type="ECO:0000256" key="1">
    <source>
        <dbReference type="SAM" id="MobiDB-lite"/>
    </source>
</evidence>
<dbReference type="Proteomes" id="UP000187203">
    <property type="component" value="Unassembled WGS sequence"/>
</dbReference>
<sequence length="222" mass="24117">MAAPSHHQYLIAQSHDMLPQQQATPGQQPDSDHLTPQHQYSQHLPEAQDQGFLPSNSSTYNNPIAAAPQHSLPSSTNNPQSPALANMHNSNYSNLSSSHIEAFPYLSQYAQLLSCNDIVDNNYWQYVESSSGLHNNYQQPAPAALISHSPSLMTSSNSTTSCYSSSSAAAGYFMSQNHQVVNDHDQLPDFSSSAPQIMGTSHLVSFNHAGKPSDHGSKPKDD</sequence>
<name>A0A1R3JX07_9ROSI</name>
<feature type="region of interest" description="Disordered" evidence="1">
    <location>
        <begin position="18"/>
        <end position="89"/>
    </location>
</feature>
<gene>
    <name evidence="2" type="ORF">COLO4_13377</name>
</gene>
<dbReference type="OrthoDB" id="1925932at2759"/>
<feature type="compositionally biased region" description="Polar residues" evidence="1">
    <location>
        <begin position="53"/>
        <end position="62"/>
    </location>
</feature>
<accession>A0A1R3JX07</accession>
<dbReference type="AlphaFoldDB" id="A0A1R3JX07"/>